<comment type="caution">
    <text evidence="1">The sequence shown here is derived from an EMBL/GenBank/DDBJ whole genome shotgun (WGS) entry which is preliminary data.</text>
</comment>
<dbReference type="EMBL" id="BNAS01000017">
    <property type="protein sequence ID" value="GHH80467.1"/>
    <property type="molecule type" value="Genomic_DNA"/>
</dbReference>
<evidence type="ECO:0000313" key="1">
    <source>
        <dbReference type="EMBL" id="GHH80467.1"/>
    </source>
</evidence>
<gene>
    <name evidence="1" type="ORF">GCM10017772_48620</name>
</gene>
<reference evidence="1" key="1">
    <citation type="journal article" date="2014" name="Int. J. Syst. Evol. Microbiol.">
        <title>Complete genome sequence of Corynebacterium casei LMG S-19264T (=DSM 44701T), isolated from a smear-ripened cheese.</title>
        <authorList>
            <consortium name="US DOE Joint Genome Institute (JGI-PGF)"/>
            <person name="Walter F."/>
            <person name="Albersmeier A."/>
            <person name="Kalinowski J."/>
            <person name="Ruckert C."/>
        </authorList>
    </citation>
    <scope>NUCLEOTIDE SEQUENCE</scope>
    <source>
        <strain evidence="1">CGMCC 4.7398</strain>
    </source>
</reference>
<reference evidence="1" key="2">
    <citation type="submission" date="2020-09" db="EMBL/GenBank/DDBJ databases">
        <authorList>
            <person name="Sun Q."/>
            <person name="Zhou Y."/>
        </authorList>
    </citation>
    <scope>NUCLEOTIDE SEQUENCE</scope>
    <source>
        <strain evidence="1">CGMCC 4.7398</strain>
    </source>
</reference>
<dbReference type="Proteomes" id="UP000627369">
    <property type="component" value="Unassembled WGS sequence"/>
</dbReference>
<accession>A0A919G931</accession>
<protein>
    <submittedName>
        <fullName evidence="1">Uncharacterized protein</fullName>
    </submittedName>
</protein>
<name>A0A919G931_9MICO</name>
<dbReference type="RefSeq" id="WP_189671900.1">
    <property type="nucleotide sequence ID" value="NZ_BNAS01000017.1"/>
</dbReference>
<proteinExistence type="predicted"/>
<keyword evidence="2" id="KW-1185">Reference proteome</keyword>
<dbReference type="AlphaFoldDB" id="A0A919G931"/>
<sequence length="225" mass="24991">MLNPAAELHEIFVSWRDDPRATNLERREVQSRVGLMRSVRAMVLLDEIFTEIDELQAAGRRVGAYEKAFLSWTHAVLCVATGWPGGSKAVLDFPEHAMDVLDQLADILDHPPTRPKLDPTAMQVLESRLQDVLATLADDDVLDDRLKLHIQRTVRHVQTCVGEFEVYGESETMAALDALWVGIRAAEAANPDGKWAKFRDTFFMPTAVGLIAAMPQTIAQIATAT</sequence>
<evidence type="ECO:0000313" key="2">
    <source>
        <dbReference type="Proteomes" id="UP000627369"/>
    </source>
</evidence>
<organism evidence="1 2">
    <name type="scientific">Promicromonospora soli</name>
    <dbReference type="NCBI Taxonomy" id="2035533"/>
    <lineage>
        <taxon>Bacteria</taxon>
        <taxon>Bacillati</taxon>
        <taxon>Actinomycetota</taxon>
        <taxon>Actinomycetes</taxon>
        <taxon>Micrococcales</taxon>
        <taxon>Promicromonosporaceae</taxon>
        <taxon>Promicromonospora</taxon>
    </lineage>
</organism>